<evidence type="ECO:0000256" key="16">
    <source>
        <dbReference type="ARBA" id="ARBA00023295"/>
    </source>
</evidence>
<keyword evidence="22" id="KW-1185">Reference proteome</keyword>
<evidence type="ECO:0000256" key="17">
    <source>
        <dbReference type="ARBA" id="ARBA00030638"/>
    </source>
</evidence>
<feature type="domain" description="FPG-type" evidence="19">
    <location>
        <begin position="235"/>
        <end position="269"/>
    </location>
</feature>
<dbReference type="Pfam" id="PF01149">
    <property type="entry name" value="Fapy_DNA_glyco"/>
    <property type="match status" value="1"/>
</dbReference>
<evidence type="ECO:0000259" key="20">
    <source>
        <dbReference type="PROSITE" id="PS51068"/>
    </source>
</evidence>
<evidence type="ECO:0000256" key="14">
    <source>
        <dbReference type="ARBA" id="ARBA00023239"/>
    </source>
</evidence>
<gene>
    <name evidence="21" type="primary">txxe3904-mutM3</name>
    <name evidence="21" type="ORF">TXXE_02915</name>
</gene>
<evidence type="ECO:0000313" key="21">
    <source>
        <dbReference type="EMBL" id="CAG5079234.1"/>
    </source>
</evidence>
<dbReference type="Gene3D" id="3.20.190.10">
    <property type="entry name" value="MutM-like, N-terminal"/>
    <property type="match status" value="1"/>
</dbReference>
<comment type="similarity">
    <text evidence="3">Belongs to the FPG family.</text>
</comment>
<dbReference type="EC" id="3.2.2.23" evidence="4"/>
<dbReference type="InterPro" id="IPR015886">
    <property type="entry name" value="H2TH_FPG"/>
</dbReference>
<dbReference type="InterPro" id="IPR035937">
    <property type="entry name" value="FPG_N"/>
</dbReference>
<evidence type="ECO:0000256" key="6">
    <source>
        <dbReference type="ARBA" id="ARBA00016240"/>
    </source>
</evidence>
<dbReference type="EC" id="4.2.99.18" evidence="5"/>
<accession>A0ABN7RJH5</accession>
<evidence type="ECO:0000259" key="19">
    <source>
        <dbReference type="PROSITE" id="PS51066"/>
    </source>
</evidence>
<dbReference type="Pfam" id="PF06827">
    <property type="entry name" value="zf-FPG_IleRS"/>
    <property type="match status" value="1"/>
</dbReference>
<keyword evidence="12" id="KW-0238">DNA-binding</keyword>
<sequence length="271" mass="29979">MPEWPEMEHYRKLLMERIGGQRIVGVEIVRPQSINVDPGEFARETIGSAVWYVERRGKYLIFHLDNGKRLLLHLMVGGSLFFGSEEERPDRTAQITLQFPNGNLYFIGLRLGYLHLLSVKDAAGRLAELGPDPMDRRLDAAAFAARFAGKRGMLKPALTDQSNVAGIGNCYADEMLHKAGIRPDVPVPQVDAAGWQRLHGAMRTVLEEAAAHGGYMEMPLYAGDTQTGKAAQLLQVYDREGEPCPKCGGAIVKTEVSGRKTFFCPVCQPEP</sequence>
<dbReference type="PANTHER" id="PTHR22993">
    <property type="entry name" value="FORMAMIDOPYRIMIDINE-DNA GLYCOSYLASE"/>
    <property type="match status" value="1"/>
</dbReference>
<evidence type="ECO:0000256" key="8">
    <source>
        <dbReference type="ARBA" id="ARBA00022763"/>
    </source>
</evidence>
<keyword evidence="16 21" id="KW-0326">Glycosidase</keyword>
<keyword evidence="10 21" id="KW-0378">Hydrolase</keyword>
<evidence type="ECO:0000313" key="22">
    <source>
        <dbReference type="Proteomes" id="UP000681526"/>
    </source>
</evidence>
<comment type="cofactor">
    <cofactor evidence="2">
        <name>Zn(2+)</name>
        <dbReference type="ChEBI" id="CHEBI:29105"/>
    </cofactor>
</comment>
<name>A0ABN7RJH5_THEXY</name>
<dbReference type="GO" id="GO:0008534">
    <property type="term" value="F:oxidized purine nucleobase lesion DNA N-glycosylase activity"/>
    <property type="evidence" value="ECO:0007669"/>
    <property type="project" value="UniProtKB-EC"/>
</dbReference>
<evidence type="ECO:0000256" key="2">
    <source>
        <dbReference type="ARBA" id="ARBA00001947"/>
    </source>
</evidence>
<dbReference type="InterPro" id="IPR010979">
    <property type="entry name" value="Ribosomal_uS13-like_H2TH"/>
</dbReference>
<keyword evidence="8" id="KW-0227">DNA damage</keyword>
<dbReference type="SUPFAM" id="SSF46946">
    <property type="entry name" value="S13-like H2TH domain"/>
    <property type="match status" value="1"/>
</dbReference>
<dbReference type="InterPro" id="IPR010663">
    <property type="entry name" value="Znf_FPG/IleRS"/>
</dbReference>
<keyword evidence="14" id="KW-0456">Lyase</keyword>
<comment type="caution">
    <text evidence="21">The sequence shown here is derived from an EMBL/GenBank/DDBJ whole genome shotgun (WGS) entry which is preliminary data.</text>
</comment>
<dbReference type="RefSeq" id="WP_213483400.1">
    <property type="nucleotide sequence ID" value="NZ_CAJRAY010000017.1"/>
</dbReference>
<dbReference type="Gene3D" id="1.10.8.50">
    <property type="match status" value="1"/>
</dbReference>
<evidence type="ECO:0000256" key="1">
    <source>
        <dbReference type="ARBA" id="ARBA00001668"/>
    </source>
</evidence>
<dbReference type="SMART" id="SM00898">
    <property type="entry name" value="Fapy_DNA_glyco"/>
    <property type="match status" value="1"/>
</dbReference>
<keyword evidence="15" id="KW-0511">Multifunctional enzyme</keyword>
<evidence type="ECO:0000256" key="11">
    <source>
        <dbReference type="ARBA" id="ARBA00022833"/>
    </source>
</evidence>
<evidence type="ECO:0000256" key="12">
    <source>
        <dbReference type="ARBA" id="ARBA00023125"/>
    </source>
</evidence>
<dbReference type="PROSITE" id="PS51066">
    <property type="entry name" value="ZF_FPG_2"/>
    <property type="match status" value="1"/>
</dbReference>
<dbReference type="SUPFAM" id="SSF57716">
    <property type="entry name" value="Glucocorticoid receptor-like (DNA-binding domain)"/>
    <property type="match status" value="1"/>
</dbReference>
<reference evidence="21 22" key="1">
    <citation type="submission" date="2021-04" db="EMBL/GenBank/DDBJ databases">
        <authorList>
            <person name="Rakotoarivonina H."/>
        </authorList>
    </citation>
    <scope>NUCLEOTIDE SEQUENCE [LARGE SCALE GENOMIC DNA]</scope>
    <source>
        <strain evidence="21 22">XE</strain>
    </source>
</reference>
<organism evidence="21 22">
    <name type="scientific">Thermobacillus xylanilyticus</name>
    <dbReference type="NCBI Taxonomy" id="76633"/>
    <lineage>
        <taxon>Bacteria</taxon>
        <taxon>Bacillati</taxon>
        <taxon>Bacillota</taxon>
        <taxon>Bacilli</taxon>
        <taxon>Bacillales</taxon>
        <taxon>Paenibacillaceae</taxon>
        <taxon>Thermobacillus</taxon>
    </lineage>
</organism>
<feature type="domain" description="Formamidopyrimidine-DNA glycosylase catalytic" evidence="20">
    <location>
        <begin position="2"/>
        <end position="106"/>
    </location>
</feature>
<evidence type="ECO:0000256" key="9">
    <source>
        <dbReference type="ARBA" id="ARBA00022771"/>
    </source>
</evidence>
<dbReference type="PANTHER" id="PTHR22993:SF9">
    <property type="entry name" value="FORMAMIDOPYRIMIDINE-DNA GLYCOSYLASE"/>
    <property type="match status" value="1"/>
</dbReference>
<keyword evidence="11" id="KW-0862">Zinc</keyword>
<keyword evidence="9 18" id="KW-0863">Zinc-finger</keyword>
<evidence type="ECO:0000256" key="10">
    <source>
        <dbReference type="ARBA" id="ARBA00022801"/>
    </source>
</evidence>
<evidence type="ECO:0000256" key="5">
    <source>
        <dbReference type="ARBA" id="ARBA00012720"/>
    </source>
</evidence>
<dbReference type="SUPFAM" id="SSF81624">
    <property type="entry name" value="N-terminal domain of MutM-like DNA repair proteins"/>
    <property type="match status" value="1"/>
</dbReference>
<comment type="catalytic activity">
    <reaction evidence="1">
        <text>Hydrolysis of DNA containing ring-opened 7-methylguanine residues, releasing 2,6-diamino-4-hydroxy-5-(N-methyl)formamidopyrimidine.</text>
        <dbReference type="EC" id="3.2.2.23"/>
    </reaction>
</comment>
<dbReference type="Proteomes" id="UP000681526">
    <property type="component" value="Unassembled WGS sequence"/>
</dbReference>
<keyword evidence="7" id="KW-0479">Metal-binding</keyword>
<dbReference type="Pfam" id="PF06831">
    <property type="entry name" value="H2TH"/>
    <property type="match status" value="1"/>
</dbReference>
<dbReference type="InterPro" id="IPR012319">
    <property type="entry name" value="FPG_cat"/>
</dbReference>
<dbReference type="PROSITE" id="PS51068">
    <property type="entry name" value="FPG_CAT"/>
    <property type="match status" value="1"/>
</dbReference>
<evidence type="ECO:0000256" key="15">
    <source>
        <dbReference type="ARBA" id="ARBA00023268"/>
    </source>
</evidence>
<evidence type="ECO:0000256" key="13">
    <source>
        <dbReference type="ARBA" id="ARBA00023204"/>
    </source>
</evidence>
<evidence type="ECO:0000256" key="4">
    <source>
        <dbReference type="ARBA" id="ARBA00012024"/>
    </source>
</evidence>
<dbReference type="InterPro" id="IPR000214">
    <property type="entry name" value="Znf_DNA_glyclase/AP_lyase"/>
</dbReference>
<proteinExistence type="inferred from homology"/>
<evidence type="ECO:0000256" key="18">
    <source>
        <dbReference type="PROSITE-ProRule" id="PRU00391"/>
    </source>
</evidence>
<keyword evidence="13" id="KW-0234">DNA repair</keyword>
<dbReference type="EMBL" id="CAJRAY010000017">
    <property type="protein sequence ID" value="CAG5079234.1"/>
    <property type="molecule type" value="Genomic_DNA"/>
</dbReference>
<evidence type="ECO:0000256" key="7">
    <source>
        <dbReference type="ARBA" id="ARBA00022723"/>
    </source>
</evidence>
<protein>
    <recommendedName>
        <fullName evidence="6">Formamidopyrimidine-DNA glycosylase</fullName>
        <ecNumber evidence="4">3.2.2.23</ecNumber>
        <ecNumber evidence="5">4.2.99.18</ecNumber>
    </recommendedName>
    <alternativeName>
        <fullName evidence="17">DNA-(apurinic or apyrimidinic site) lyase MutM</fullName>
    </alternativeName>
</protein>
<evidence type="ECO:0000256" key="3">
    <source>
        <dbReference type="ARBA" id="ARBA00009409"/>
    </source>
</evidence>
<dbReference type="SMART" id="SM01232">
    <property type="entry name" value="H2TH"/>
    <property type="match status" value="1"/>
</dbReference>